<dbReference type="InterPro" id="IPR036186">
    <property type="entry name" value="Serpin_sf"/>
</dbReference>
<comment type="caution">
    <text evidence="6">The sequence shown here is derived from an EMBL/GenBank/DDBJ whole genome shotgun (WGS) entry which is preliminary data.</text>
</comment>
<dbReference type="Proteomes" id="UP001168821">
    <property type="component" value="Unassembled WGS sequence"/>
</dbReference>
<feature type="signal peptide" evidence="4">
    <location>
        <begin position="1"/>
        <end position="19"/>
    </location>
</feature>
<evidence type="ECO:0000313" key="6">
    <source>
        <dbReference type="EMBL" id="KAJ3653961.1"/>
    </source>
</evidence>
<keyword evidence="2" id="KW-0722">Serine protease inhibitor</keyword>
<evidence type="ECO:0000313" key="7">
    <source>
        <dbReference type="Proteomes" id="UP001168821"/>
    </source>
</evidence>
<dbReference type="Gene3D" id="3.30.497.10">
    <property type="entry name" value="Antithrombin, subunit I, domain 2"/>
    <property type="match status" value="2"/>
</dbReference>
<dbReference type="Gene3D" id="2.10.310.10">
    <property type="entry name" value="Serpins superfamily"/>
    <property type="match status" value="1"/>
</dbReference>
<dbReference type="AlphaFoldDB" id="A0AA38MF99"/>
<dbReference type="InterPro" id="IPR042185">
    <property type="entry name" value="Serpin_sf_2"/>
</dbReference>
<evidence type="ECO:0000259" key="5">
    <source>
        <dbReference type="SMART" id="SM00093"/>
    </source>
</evidence>
<dbReference type="InterPro" id="IPR042178">
    <property type="entry name" value="Serpin_sf_1"/>
</dbReference>
<feature type="chain" id="PRO_5041399639" description="Serpin domain-containing protein" evidence="4">
    <location>
        <begin position="20"/>
        <end position="503"/>
    </location>
</feature>
<comment type="similarity">
    <text evidence="3">Belongs to the serpin family.</text>
</comment>
<protein>
    <recommendedName>
        <fullName evidence="5">Serpin domain-containing protein</fullName>
    </recommendedName>
</protein>
<dbReference type="InterPro" id="IPR000215">
    <property type="entry name" value="Serpin_fam"/>
</dbReference>
<name>A0AA38MF99_9CUCU</name>
<dbReference type="Pfam" id="PF00079">
    <property type="entry name" value="Serpin"/>
    <property type="match status" value="2"/>
</dbReference>
<dbReference type="SUPFAM" id="SSF56574">
    <property type="entry name" value="Serpins"/>
    <property type="match status" value="2"/>
</dbReference>
<evidence type="ECO:0000256" key="2">
    <source>
        <dbReference type="ARBA" id="ARBA00022900"/>
    </source>
</evidence>
<keyword evidence="7" id="KW-1185">Reference proteome</keyword>
<sequence length="503" mass="56768">MKITFGFLFLVAALKTSNQQCLSENDNKHINPGGRHGLYTGQQSFSLALLQSINQLMPNENLFFSPYSTYHALLIAYFLAGGQTESYLKRILRLDTSQTKPDFYQAYKLDKLQTRIDKINSSYEFTNANKIYVAEDVVVRDCIPSLFGEELSKAPFKSDPQNARLTINKWVEDQTHNMIQNLLPPGSIDQSSTLVLVNAAYFKGKWENKFNPDETKPEIFYVSSSKQIMVDMMHVEGTFNHDVSESLEAHILEMPYKGDQISMYVFLPPFTKEGAIDNTLKKLTVDKFQNIVNSNRLTAKTVQVSFPKFALEHTIELVPILETLGVGNLFKDDADFSKLSNNKDVSVGEGIHKAKIVINEEGATAAAATSIFSWRMMGDEDDDTPVTFECNRPFAFTIFNKNTRTILFMGILENMGIGDLFQETSNLTTLTEDKVSLGNALHKARIEVNEEGTRAAASTVLFSFRSSRPIEPAQFHCDHPFIYVIYDKAEQAVLFTGVFRRPH</sequence>
<dbReference type="PANTHER" id="PTHR11461">
    <property type="entry name" value="SERINE PROTEASE INHIBITOR, SERPIN"/>
    <property type="match status" value="1"/>
</dbReference>
<dbReference type="InterPro" id="IPR023796">
    <property type="entry name" value="Serpin_dom"/>
</dbReference>
<keyword evidence="1" id="KW-0646">Protease inhibitor</keyword>
<organism evidence="6 7">
    <name type="scientific">Zophobas morio</name>
    <dbReference type="NCBI Taxonomy" id="2755281"/>
    <lineage>
        <taxon>Eukaryota</taxon>
        <taxon>Metazoa</taxon>
        <taxon>Ecdysozoa</taxon>
        <taxon>Arthropoda</taxon>
        <taxon>Hexapoda</taxon>
        <taxon>Insecta</taxon>
        <taxon>Pterygota</taxon>
        <taxon>Neoptera</taxon>
        <taxon>Endopterygota</taxon>
        <taxon>Coleoptera</taxon>
        <taxon>Polyphaga</taxon>
        <taxon>Cucujiformia</taxon>
        <taxon>Tenebrionidae</taxon>
        <taxon>Zophobas</taxon>
    </lineage>
</organism>
<keyword evidence="4" id="KW-0732">Signal</keyword>
<dbReference type="SMART" id="SM00093">
    <property type="entry name" value="SERPIN"/>
    <property type="match status" value="1"/>
</dbReference>
<dbReference type="InterPro" id="IPR023795">
    <property type="entry name" value="Serpin_CS"/>
</dbReference>
<dbReference type="EMBL" id="JALNTZ010000004">
    <property type="protein sequence ID" value="KAJ3653961.1"/>
    <property type="molecule type" value="Genomic_DNA"/>
</dbReference>
<evidence type="ECO:0000256" key="3">
    <source>
        <dbReference type="RuleBase" id="RU000411"/>
    </source>
</evidence>
<reference evidence="6" key="1">
    <citation type="journal article" date="2023" name="G3 (Bethesda)">
        <title>Whole genome assemblies of Zophobas morio and Tenebrio molitor.</title>
        <authorList>
            <person name="Kaur S."/>
            <person name="Stinson S.A."/>
            <person name="diCenzo G.C."/>
        </authorList>
    </citation>
    <scope>NUCLEOTIDE SEQUENCE</scope>
    <source>
        <strain evidence="6">QUZm001</strain>
    </source>
</reference>
<gene>
    <name evidence="6" type="ORF">Zmor_013181</name>
</gene>
<dbReference type="CDD" id="cd19594">
    <property type="entry name" value="serpin_crustaceans_chelicerates_insects"/>
    <property type="match status" value="1"/>
</dbReference>
<dbReference type="GO" id="GO:0005615">
    <property type="term" value="C:extracellular space"/>
    <property type="evidence" value="ECO:0007669"/>
    <property type="project" value="InterPro"/>
</dbReference>
<dbReference type="GO" id="GO:0004867">
    <property type="term" value="F:serine-type endopeptidase inhibitor activity"/>
    <property type="evidence" value="ECO:0007669"/>
    <property type="project" value="UniProtKB-KW"/>
</dbReference>
<dbReference type="Gene3D" id="2.30.39.10">
    <property type="entry name" value="Alpha-1-antitrypsin, domain 1"/>
    <property type="match status" value="1"/>
</dbReference>
<evidence type="ECO:0000256" key="4">
    <source>
        <dbReference type="SAM" id="SignalP"/>
    </source>
</evidence>
<proteinExistence type="inferred from homology"/>
<dbReference type="PROSITE" id="PS00284">
    <property type="entry name" value="SERPIN"/>
    <property type="match status" value="1"/>
</dbReference>
<accession>A0AA38MF99</accession>
<dbReference type="PANTHER" id="PTHR11461:SF278">
    <property type="entry name" value="SERINE PROTEASE INHIBITOR 88EA"/>
    <property type="match status" value="1"/>
</dbReference>
<feature type="domain" description="Serpin" evidence="5">
    <location>
        <begin position="47"/>
        <end position="415"/>
    </location>
</feature>
<evidence type="ECO:0000256" key="1">
    <source>
        <dbReference type="ARBA" id="ARBA00022690"/>
    </source>
</evidence>